<comment type="caution">
    <text evidence="7">The sequence shown here is derived from an EMBL/GenBank/DDBJ whole genome shotgun (WGS) entry which is preliminary data.</text>
</comment>
<protein>
    <submittedName>
        <fullName evidence="7">CidA/LrgA family protein</fullName>
    </submittedName>
</protein>
<evidence type="ECO:0000256" key="1">
    <source>
        <dbReference type="ARBA" id="ARBA00004651"/>
    </source>
</evidence>
<dbReference type="InterPro" id="IPR005538">
    <property type="entry name" value="LrgA/CidA"/>
</dbReference>
<keyword evidence="4 6" id="KW-1133">Transmembrane helix</keyword>
<dbReference type="Proteomes" id="UP001595692">
    <property type="component" value="Unassembled WGS sequence"/>
</dbReference>
<keyword evidence="5 6" id="KW-0472">Membrane</keyword>
<proteinExistence type="predicted"/>
<evidence type="ECO:0000256" key="5">
    <source>
        <dbReference type="ARBA" id="ARBA00023136"/>
    </source>
</evidence>
<feature type="transmembrane region" description="Helical" evidence="6">
    <location>
        <begin position="36"/>
        <end position="56"/>
    </location>
</feature>
<evidence type="ECO:0000256" key="2">
    <source>
        <dbReference type="ARBA" id="ARBA00022475"/>
    </source>
</evidence>
<feature type="transmembrane region" description="Helical" evidence="6">
    <location>
        <begin position="12"/>
        <end position="30"/>
    </location>
</feature>
<evidence type="ECO:0000256" key="4">
    <source>
        <dbReference type="ARBA" id="ARBA00022989"/>
    </source>
</evidence>
<keyword evidence="2" id="KW-1003">Cell membrane</keyword>
<accession>A0ABV8CP78</accession>
<keyword evidence="8" id="KW-1185">Reference proteome</keyword>
<evidence type="ECO:0000256" key="3">
    <source>
        <dbReference type="ARBA" id="ARBA00022692"/>
    </source>
</evidence>
<reference evidence="8" key="1">
    <citation type="journal article" date="2019" name="Int. J. Syst. Evol. Microbiol.">
        <title>The Global Catalogue of Microorganisms (GCM) 10K type strain sequencing project: providing services to taxonomists for standard genome sequencing and annotation.</title>
        <authorList>
            <consortium name="The Broad Institute Genomics Platform"/>
            <consortium name="The Broad Institute Genome Sequencing Center for Infectious Disease"/>
            <person name="Wu L."/>
            <person name="Ma J."/>
        </authorList>
    </citation>
    <scope>NUCLEOTIDE SEQUENCE [LARGE SCALE GENOMIC DNA]</scope>
    <source>
        <strain evidence="8">CCUG 54939</strain>
    </source>
</reference>
<dbReference type="EMBL" id="JBHSAF010000014">
    <property type="protein sequence ID" value="MFC3913992.1"/>
    <property type="molecule type" value="Genomic_DNA"/>
</dbReference>
<dbReference type="Pfam" id="PF03788">
    <property type="entry name" value="LrgA"/>
    <property type="match status" value="1"/>
</dbReference>
<dbReference type="PANTHER" id="PTHR33931:SF5">
    <property type="entry name" value="UPF0299 MEMBRANE PROTEIN YOHJ"/>
    <property type="match status" value="1"/>
</dbReference>
<feature type="transmembrane region" description="Helical" evidence="6">
    <location>
        <begin position="94"/>
        <end position="117"/>
    </location>
</feature>
<feature type="transmembrane region" description="Helical" evidence="6">
    <location>
        <begin position="68"/>
        <end position="88"/>
    </location>
</feature>
<evidence type="ECO:0000313" key="7">
    <source>
        <dbReference type="EMBL" id="MFC3913992.1"/>
    </source>
</evidence>
<dbReference type="PANTHER" id="PTHR33931">
    <property type="entry name" value="HOLIN-LIKE PROTEIN CIDA-RELATED"/>
    <property type="match status" value="1"/>
</dbReference>
<dbReference type="RefSeq" id="WP_377152406.1">
    <property type="nucleotide sequence ID" value="NZ_JBHSAF010000014.1"/>
</dbReference>
<name>A0ABV8CP78_9GAMM</name>
<comment type="subcellular location">
    <subcellularLocation>
        <location evidence="1">Cell membrane</location>
        <topology evidence="1">Multi-pass membrane protein</topology>
    </subcellularLocation>
</comment>
<keyword evidence="3 6" id="KW-0812">Transmembrane</keyword>
<organism evidence="7 8">
    <name type="scientific">Pseudaeromonas sharmana</name>
    <dbReference type="NCBI Taxonomy" id="328412"/>
    <lineage>
        <taxon>Bacteria</taxon>
        <taxon>Pseudomonadati</taxon>
        <taxon>Pseudomonadota</taxon>
        <taxon>Gammaproteobacteria</taxon>
        <taxon>Aeromonadales</taxon>
        <taxon>Aeromonadaceae</taxon>
        <taxon>Pseudaeromonas</taxon>
    </lineage>
</organism>
<evidence type="ECO:0000313" key="8">
    <source>
        <dbReference type="Proteomes" id="UP001595692"/>
    </source>
</evidence>
<evidence type="ECO:0000256" key="6">
    <source>
        <dbReference type="SAM" id="Phobius"/>
    </source>
</evidence>
<gene>
    <name evidence="7" type="ORF">ACFOSS_11005</name>
</gene>
<sequence length="123" mass="13434">MTHNQRVQRALSYVSSFLIILAALGVGKLVASQLPFAFPGSIIGMLLLFLLLNFQLVKLHWLEASGGLLLRHMALLFIPVAVGLLAYLDTVLASLTVILINVVLGIALILFVVGHVFQRMNRS</sequence>